<keyword evidence="3" id="KW-0472">Membrane</keyword>
<dbReference type="InterPro" id="IPR008983">
    <property type="entry name" value="Tumour_necrosis_fac-like_dom"/>
</dbReference>
<feature type="region of interest" description="Disordered" evidence="2">
    <location>
        <begin position="1"/>
        <end position="56"/>
    </location>
</feature>
<dbReference type="InterPro" id="IPR006052">
    <property type="entry name" value="TNF_dom"/>
</dbReference>
<dbReference type="Pfam" id="PF00229">
    <property type="entry name" value="TNF"/>
    <property type="match status" value="1"/>
</dbReference>
<evidence type="ECO:0000256" key="3">
    <source>
        <dbReference type="SAM" id="Phobius"/>
    </source>
</evidence>
<evidence type="ECO:0000256" key="1">
    <source>
        <dbReference type="ARBA" id="ARBA00008670"/>
    </source>
</evidence>
<feature type="region of interest" description="Disordered" evidence="2">
    <location>
        <begin position="72"/>
        <end position="103"/>
    </location>
</feature>
<feature type="transmembrane region" description="Helical" evidence="3">
    <location>
        <begin position="346"/>
        <end position="368"/>
    </location>
</feature>
<feature type="region of interest" description="Disordered" evidence="2">
    <location>
        <begin position="124"/>
        <end position="184"/>
    </location>
</feature>
<dbReference type="SUPFAM" id="SSF49842">
    <property type="entry name" value="TNF-like"/>
    <property type="match status" value="1"/>
</dbReference>
<comment type="similarity">
    <text evidence="1">Belongs to the tumor necrosis factor family.</text>
</comment>
<accession>A0ABD3UEI1</accession>
<feature type="compositionally biased region" description="Basic and acidic residues" evidence="2">
    <location>
        <begin position="79"/>
        <end position="98"/>
    </location>
</feature>
<dbReference type="AlphaFoldDB" id="A0ABD3UEI1"/>
<dbReference type="Gene3D" id="2.60.120.40">
    <property type="match status" value="1"/>
</dbReference>
<evidence type="ECO:0000259" key="4">
    <source>
        <dbReference type="Pfam" id="PF00229"/>
    </source>
</evidence>
<organism evidence="5 6">
    <name type="scientific">Sinanodonta woodiana</name>
    <name type="common">Chinese pond mussel</name>
    <name type="synonym">Anodonta woodiana</name>
    <dbReference type="NCBI Taxonomy" id="1069815"/>
    <lineage>
        <taxon>Eukaryota</taxon>
        <taxon>Metazoa</taxon>
        <taxon>Spiralia</taxon>
        <taxon>Lophotrochozoa</taxon>
        <taxon>Mollusca</taxon>
        <taxon>Bivalvia</taxon>
        <taxon>Autobranchia</taxon>
        <taxon>Heteroconchia</taxon>
        <taxon>Palaeoheterodonta</taxon>
        <taxon>Unionida</taxon>
        <taxon>Unionoidea</taxon>
        <taxon>Unionidae</taxon>
        <taxon>Unioninae</taxon>
        <taxon>Sinanodonta</taxon>
    </lineage>
</organism>
<sequence>MEHQSNQLFLSSDRSTRNSSSTINCSDLSNQLQYKHINPSSNRLPSEDSSNTISSRLPRDDSGFFCKCKHHSGSFPETTSEKSEDNQDTNSRTDETRRKSVSFSLGSSSDLIDENLCVTEINIDSVPSTNSNPSSVNNKSTSSFQRNGNSIAQNNSFTSRHSRARINENASKNTTFKRQRSSYSESDRYNIMLSDCNHAALKMNTRTTLPVLGGSLNTDNGPDQRSVFHHQQSPKPPCSIKTKDQQNLPQCLSGTCHDHIHPNCQVNRFRSHPNIYPRHLDPESSAPLLANNSCGTCSTPQESCGLPRETQSSNTVTKSAVSNITNDKKVDAESVVSAPRSCCTSMTYLFILMVFNILFLVAIVLTILTPSNHRKYHECPLCKDVMDEMKNLNGGKMHKSVIDDLFKENDKDGRCCLNHAFVFNLMAQTDPLNQAVQQSIDSNYGKVMDIIRNSSEKAFIDLESLKGTIPFQSPPGDDALPGKKSDMEMIKWVSDPKITVKGGSSWDVLDSDTKIKIPLTGFYYIYAMVQYWYESGNSTQPSDSMPDVKEFPLSISLYKITPSSKGKPYWIGTVTQHCKLTTASIEHNIIIERIVRLTKDDKVFLTASSKQFLKDGNKVHHIGLLKVD</sequence>
<keyword evidence="6" id="KW-1185">Reference proteome</keyword>
<keyword evidence="3" id="KW-0812">Transmembrane</keyword>
<dbReference type="EMBL" id="JBJQND010000016">
    <property type="protein sequence ID" value="KAL3847919.1"/>
    <property type="molecule type" value="Genomic_DNA"/>
</dbReference>
<comment type="caution">
    <text evidence="5">The sequence shown here is derived from an EMBL/GenBank/DDBJ whole genome shotgun (WGS) entry which is preliminary data.</text>
</comment>
<keyword evidence="3" id="KW-1133">Transmembrane helix</keyword>
<evidence type="ECO:0000313" key="6">
    <source>
        <dbReference type="Proteomes" id="UP001634394"/>
    </source>
</evidence>
<name>A0ABD3UEI1_SINWO</name>
<feature type="compositionally biased region" description="Polar residues" evidence="2">
    <location>
        <begin position="144"/>
        <end position="159"/>
    </location>
</feature>
<feature type="compositionally biased region" description="Low complexity" evidence="2">
    <location>
        <begin position="11"/>
        <end position="26"/>
    </location>
</feature>
<dbReference type="Proteomes" id="UP001634394">
    <property type="component" value="Unassembled WGS sequence"/>
</dbReference>
<evidence type="ECO:0000256" key="2">
    <source>
        <dbReference type="SAM" id="MobiDB-lite"/>
    </source>
</evidence>
<evidence type="ECO:0000313" key="5">
    <source>
        <dbReference type="EMBL" id="KAL3847919.1"/>
    </source>
</evidence>
<feature type="region of interest" description="Disordered" evidence="2">
    <location>
        <begin position="301"/>
        <end position="320"/>
    </location>
</feature>
<protein>
    <recommendedName>
        <fullName evidence="4">THD domain-containing protein</fullName>
    </recommendedName>
</protein>
<feature type="compositionally biased region" description="Polar residues" evidence="2">
    <location>
        <begin position="27"/>
        <end position="55"/>
    </location>
</feature>
<feature type="compositionally biased region" description="Polar residues" evidence="2">
    <location>
        <begin position="1"/>
        <end position="10"/>
    </location>
</feature>
<feature type="compositionally biased region" description="Low complexity" evidence="2">
    <location>
        <begin position="125"/>
        <end position="143"/>
    </location>
</feature>
<feature type="domain" description="THD" evidence="4">
    <location>
        <begin position="511"/>
        <end position="612"/>
    </location>
</feature>
<proteinExistence type="inferred from homology"/>
<gene>
    <name evidence="5" type="ORF">ACJMK2_018809</name>
</gene>
<reference evidence="5 6" key="1">
    <citation type="submission" date="2024-11" db="EMBL/GenBank/DDBJ databases">
        <title>Chromosome-level genome assembly of the freshwater bivalve Anodonta woodiana.</title>
        <authorList>
            <person name="Chen X."/>
        </authorList>
    </citation>
    <scope>NUCLEOTIDE SEQUENCE [LARGE SCALE GENOMIC DNA]</scope>
    <source>
        <strain evidence="5">MN2024</strain>
        <tissue evidence="5">Gills</tissue>
    </source>
</reference>
<feature type="compositionally biased region" description="Polar residues" evidence="2">
    <location>
        <begin position="309"/>
        <end position="320"/>
    </location>
</feature>